<evidence type="ECO:0000313" key="2">
    <source>
        <dbReference type="EMBL" id="GJN22812.1"/>
    </source>
</evidence>
<evidence type="ECO:0000313" key="3">
    <source>
        <dbReference type="Proteomes" id="UP001054889"/>
    </source>
</evidence>
<name>A0AAV5EJX4_ELECO</name>
<comment type="caution">
    <text evidence="2">The sequence shown here is derived from an EMBL/GenBank/DDBJ whole genome shotgun (WGS) entry which is preliminary data.</text>
</comment>
<dbReference type="PANTHER" id="PTHR46872:SF10">
    <property type="entry name" value="MYB-LIKE DOMAIN-CONTAINING PROTEIN"/>
    <property type="match status" value="1"/>
</dbReference>
<feature type="compositionally biased region" description="Low complexity" evidence="1">
    <location>
        <begin position="32"/>
        <end position="46"/>
    </location>
</feature>
<dbReference type="EMBL" id="BQKI01000076">
    <property type="protein sequence ID" value="GJN22812.1"/>
    <property type="molecule type" value="Genomic_DNA"/>
</dbReference>
<feature type="region of interest" description="Disordered" evidence="1">
    <location>
        <begin position="1"/>
        <end position="52"/>
    </location>
</feature>
<sequence length="372" mass="41032">MAGCDLPPGGSGSPPSAVARSRKRKREDAAAEDGAAPPRRATRSSAGLDVDGGVRWARRAATGALWAVRGRNRGLDEEEEPMGAAILAMRHSRSELKPDDPESPYSKKRILRQGTRSSGRISGQLSHLSSYLLSRKHIGVDPVQFQASVPMWENAPSEQDKADYKTDNETLQKIGTVITLPLNVEPRRTRTAVNDKCRCSHPGSEACVEIHVKEARSRVRSQLGEKAFKNCGLDVMGEQVLKLWTAADKRKLNGIDKSIPQNKHKNFIKIALKQFSSEKTVDLAKYYYNIFLPKRLARLTRADATHATDISTDDEGSDQDDDNNEHCSEQKKGKSRSLSKRTHVLGGLESHDRINYQGDQGLGYDFNSGAST</sequence>
<reference evidence="2" key="2">
    <citation type="submission" date="2021-12" db="EMBL/GenBank/DDBJ databases">
        <title>Resequencing data analysis of finger millet.</title>
        <authorList>
            <person name="Hatakeyama M."/>
            <person name="Aluri S."/>
            <person name="Balachadran M.T."/>
            <person name="Sivarajan S.R."/>
            <person name="Poveda L."/>
            <person name="Shimizu-Inatsugi R."/>
            <person name="Schlapbach R."/>
            <person name="Sreeman S.M."/>
            <person name="Shimizu K.K."/>
        </authorList>
    </citation>
    <scope>NUCLEOTIDE SEQUENCE</scope>
</reference>
<dbReference type="PANTHER" id="PTHR46872">
    <property type="entry name" value="DNA BINDING PROTEIN"/>
    <property type="match status" value="1"/>
</dbReference>
<feature type="compositionally biased region" description="Basic residues" evidence="1">
    <location>
        <begin position="333"/>
        <end position="343"/>
    </location>
</feature>
<organism evidence="2 3">
    <name type="scientific">Eleusine coracana subsp. coracana</name>
    <dbReference type="NCBI Taxonomy" id="191504"/>
    <lineage>
        <taxon>Eukaryota</taxon>
        <taxon>Viridiplantae</taxon>
        <taxon>Streptophyta</taxon>
        <taxon>Embryophyta</taxon>
        <taxon>Tracheophyta</taxon>
        <taxon>Spermatophyta</taxon>
        <taxon>Magnoliopsida</taxon>
        <taxon>Liliopsida</taxon>
        <taxon>Poales</taxon>
        <taxon>Poaceae</taxon>
        <taxon>PACMAD clade</taxon>
        <taxon>Chloridoideae</taxon>
        <taxon>Cynodonteae</taxon>
        <taxon>Eleusininae</taxon>
        <taxon>Eleusine</taxon>
    </lineage>
</organism>
<feature type="compositionally biased region" description="Acidic residues" evidence="1">
    <location>
        <begin position="311"/>
        <end position="323"/>
    </location>
</feature>
<dbReference type="Proteomes" id="UP001054889">
    <property type="component" value="Unassembled WGS sequence"/>
</dbReference>
<gene>
    <name evidence="2" type="primary">gb10411</name>
    <name evidence="2" type="ORF">PR202_gb10411</name>
</gene>
<keyword evidence="3" id="KW-1185">Reference proteome</keyword>
<feature type="region of interest" description="Disordered" evidence="1">
    <location>
        <begin position="90"/>
        <end position="122"/>
    </location>
</feature>
<evidence type="ECO:0008006" key="4">
    <source>
        <dbReference type="Google" id="ProtNLM"/>
    </source>
</evidence>
<proteinExistence type="predicted"/>
<evidence type="ECO:0000256" key="1">
    <source>
        <dbReference type="SAM" id="MobiDB-lite"/>
    </source>
</evidence>
<protein>
    <recommendedName>
        <fullName evidence="4">ELM2 domain-containing protein</fullName>
    </recommendedName>
</protein>
<dbReference type="AlphaFoldDB" id="A0AAV5EJX4"/>
<reference evidence="2" key="1">
    <citation type="journal article" date="2018" name="DNA Res.">
        <title>Multiple hybrid de novo genome assembly of finger millet, an orphan allotetraploid crop.</title>
        <authorList>
            <person name="Hatakeyama M."/>
            <person name="Aluri S."/>
            <person name="Balachadran M.T."/>
            <person name="Sivarajan S.R."/>
            <person name="Patrignani A."/>
            <person name="Gruter S."/>
            <person name="Poveda L."/>
            <person name="Shimizu-Inatsugi R."/>
            <person name="Baeten J."/>
            <person name="Francoijs K.J."/>
            <person name="Nataraja K.N."/>
            <person name="Reddy Y.A.N."/>
            <person name="Phadnis S."/>
            <person name="Ravikumar R.L."/>
            <person name="Schlapbach R."/>
            <person name="Sreeman S.M."/>
            <person name="Shimizu K.K."/>
        </authorList>
    </citation>
    <scope>NUCLEOTIDE SEQUENCE</scope>
</reference>
<feature type="region of interest" description="Disordered" evidence="1">
    <location>
        <begin position="309"/>
        <end position="372"/>
    </location>
</feature>
<accession>A0AAV5EJX4</accession>